<feature type="signal peptide" evidence="1">
    <location>
        <begin position="1"/>
        <end position="24"/>
    </location>
</feature>
<evidence type="ECO:0000313" key="2">
    <source>
        <dbReference type="EMBL" id="MDN4163250.1"/>
    </source>
</evidence>
<gene>
    <name evidence="2" type="ORF">QWY29_17905</name>
</gene>
<evidence type="ECO:0008006" key="4">
    <source>
        <dbReference type="Google" id="ProtNLM"/>
    </source>
</evidence>
<evidence type="ECO:0000256" key="1">
    <source>
        <dbReference type="SAM" id="SignalP"/>
    </source>
</evidence>
<reference evidence="2" key="1">
    <citation type="submission" date="2023-06" db="EMBL/GenBank/DDBJ databases">
        <title>Draft genome sequence of Nocardioides sp. SOB72.</title>
        <authorList>
            <person name="Zhang G."/>
        </authorList>
    </citation>
    <scope>NUCLEOTIDE SEQUENCE</scope>
    <source>
        <strain evidence="2">SOB72</strain>
    </source>
</reference>
<dbReference type="Proteomes" id="UP001168537">
    <property type="component" value="Unassembled WGS sequence"/>
</dbReference>
<organism evidence="2 3">
    <name type="scientific">Nocardioides abyssi</name>
    <dbReference type="NCBI Taxonomy" id="3058370"/>
    <lineage>
        <taxon>Bacteria</taxon>
        <taxon>Bacillati</taxon>
        <taxon>Actinomycetota</taxon>
        <taxon>Actinomycetes</taxon>
        <taxon>Propionibacteriales</taxon>
        <taxon>Nocardioidaceae</taxon>
        <taxon>Nocardioides</taxon>
    </lineage>
</organism>
<name>A0ABT8EYK8_9ACTN</name>
<feature type="chain" id="PRO_5046351983" description="Secreted protein" evidence="1">
    <location>
        <begin position="25"/>
        <end position="146"/>
    </location>
</feature>
<dbReference type="EMBL" id="JAUHJR010000010">
    <property type="protein sequence ID" value="MDN4163250.1"/>
    <property type="molecule type" value="Genomic_DNA"/>
</dbReference>
<comment type="caution">
    <text evidence="2">The sequence shown here is derived from an EMBL/GenBank/DDBJ whole genome shotgun (WGS) entry which is preliminary data.</text>
</comment>
<dbReference type="RefSeq" id="WP_300962507.1">
    <property type="nucleotide sequence ID" value="NZ_JAUHJR010000010.1"/>
</dbReference>
<accession>A0ABT8EYK8</accession>
<protein>
    <recommendedName>
        <fullName evidence="4">Secreted protein</fullName>
    </recommendedName>
</protein>
<keyword evidence="1" id="KW-0732">Signal</keyword>
<evidence type="ECO:0000313" key="3">
    <source>
        <dbReference type="Proteomes" id="UP001168537"/>
    </source>
</evidence>
<sequence>MTRSLRALVPALVPALVLVLAAHAAPAGATTVSADDGSGASGWTKGRSGTLHDGCRAYTYRYGVEVPTESWSLEVTVVDPSGEAVASDLLHAESEPATGKRRYRLCRAATRPGRFVLRARLVTTDGWTKEVVPLERTRFRLRAPRR</sequence>
<keyword evidence="3" id="KW-1185">Reference proteome</keyword>
<proteinExistence type="predicted"/>